<dbReference type="GO" id="GO:0006313">
    <property type="term" value="P:DNA transposition"/>
    <property type="evidence" value="ECO:0007669"/>
    <property type="project" value="InterPro"/>
</dbReference>
<dbReference type="InterPro" id="IPR051839">
    <property type="entry name" value="RD_transcriptional_regulator"/>
</dbReference>
<dbReference type="PANTHER" id="PTHR33215:SF13">
    <property type="entry name" value="PROTEIN DISTAL ANTENNA"/>
    <property type="match status" value="1"/>
</dbReference>
<dbReference type="GO" id="GO:0004803">
    <property type="term" value="F:transposase activity"/>
    <property type="evidence" value="ECO:0007669"/>
    <property type="project" value="InterPro"/>
</dbReference>
<dbReference type="AlphaFoldDB" id="A0A1H1D413"/>
<dbReference type="InterPro" id="IPR009057">
    <property type="entry name" value="Homeodomain-like_sf"/>
</dbReference>
<dbReference type="GO" id="GO:0003677">
    <property type="term" value="F:DNA binding"/>
    <property type="evidence" value="ECO:0007669"/>
    <property type="project" value="InterPro"/>
</dbReference>
<reference evidence="2" key="1">
    <citation type="submission" date="2016-10" db="EMBL/GenBank/DDBJ databases">
        <authorList>
            <person name="Varghese N."/>
        </authorList>
    </citation>
    <scope>NUCLEOTIDE SEQUENCE [LARGE SCALE GENOMIC DNA]</scope>
    <source>
        <strain evidence="2">GAS106B</strain>
    </source>
</reference>
<evidence type="ECO:0000313" key="1">
    <source>
        <dbReference type="EMBL" id="SDQ70979.1"/>
    </source>
</evidence>
<dbReference type="PANTHER" id="PTHR33215">
    <property type="entry name" value="PROTEIN DISTAL ANTENNA"/>
    <property type="match status" value="1"/>
</dbReference>
<name>A0A1H1D413_9BURK</name>
<dbReference type="InterPro" id="IPR002514">
    <property type="entry name" value="Transposase_8"/>
</dbReference>
<dbReference type="EMBL" id="FNKP01000001">
    <property type="protein sequence ID" value="SDQ70979.1"/>
    <property type="molecule type" value="Genomic_DNA"/>
</dbReference>
<protein>
    <submittedName>
        <fullName evidence="1">Transposase</fullName>
    </submittedName>
</protein>
<dbReference type="Proteomes" id="UP000183487">
    <property type="component" value="Unassembled WGS sequence"/>
</dbReference>
<dbReference type="Pfam" id="PF01527">
    <property type="entry name" value="HTH_Tnp_1"/>
    <property type="match status" value="1"/>
</dbReference>
<dbReference type="SUPFAM" id="SSF46689">
    <property type="entry name" value="Homeodomain-like"/>
    <property type="match status" value="1"/>
</dbReference>
<sequence>MNRIPKAVYTSEFREQAVKLAFSEGVCISEAARRLSVPLKTLANWVRSAKAGKLREVGKEQRPQTELEAELARVQRELAEVKMERDLLKKFAKYFARESR</sequence>
<accession>A0A1H1D413</accession>
<organism evidence="1 2">
    <name type="scientific">Paraburkholderia fungorum</name>
    <dbReference type="NCBI Taxonomy" id="134537"/>
    <lineage>
        <taxon>Bacteria</taxon>
        <taxon>Pseudomonadati</taxon>
        <taxon>Pseudomonadota</taxon>
        <taxon>Betaproteobacteria</taxon>
        <taxon>Burkholderiales</taxon>
        <taxon>Burkholderiaceae</taxon>
        <taxon>Paraburkholderia</taxon>
    </lineage>
</organism>
<proteinExistence type="predicted"/>
<gene>
    <name evidence="1" type="ORF">SAMN05443245_2445</name>
</gene>
<dbReference type="Gene3D" id="1.10.10.60">
    <property type="entry name" value="Homeodomain-like"/>
    <property type="match status" value="1"/>
</dbReference>
<evidence type="ECO:0000313" key="2">
    <source>
        <dbReference type="Proteomes" id="UP000183487"/>
    </source>
</evidence>
<keyword evidence="2" id="KW-1185">Reference proteome</keyword>